<reference evidence="3" key="1">
    <citation type="journal article" date="2019" name="Int. J. Syst. Evol. Microbiol.">
        <title>The Global Catalogue of Microorganisms (GCM) 10K type strain sequencing project: providing services to taxonomists for standard genome sequencing and annotation.</title>
        <authorList>
            <consortium name="The Broad Institute Genomics Platform"/>
            <consortium name="The Broad Institute Genome Sequencing Center for Infectious Disease"/>
            <person name="Wu L."/>
            <person name="Ma J."/>
        </authorList>
    </citation>
    <scope>NUCLEOTIDE SEQUENCE [LARGE SCALE GENOMIC DNA]</scope>
    <source>
        <strain evidence="3">JCM 10671</strain>
    </source>
</reference>
<evidence type="ECO:0000313" key="3">
    <source>
        <dbReference type="Proteomes" id="UP001500957"/>
    </source>
</evidence>
<evidence type="ECO:0000259" key="1">
    <source>
        <dbReference type="Pfam" id="PF11716"/>
    </source>
</evidence>
<dbReference type="RefSeq" id="WP_344607774.1">
    <property type="nucleotide sequence ID" value="NZ_BAAAHE010000039.1"/>
</dbReference>
<dbReference type="EMBL" id="BAAAHE010000039">
    <property type="protein sequence ID" value="GAA0630960.1"/>
    <property type="molecule type" value="Genomic_DNA"/>
</dbReference>
<evidence type="ECO:0000313" key="2">
    <source>
        <dbReference type="EMBL" id="GAA0630960.1"/>
    </source>
</evidence>
<dbReference type="Gene3D" id="1.20.120.450">
    <property type="entry name" value="dinb family like domain"/>
    <property type="match status" value="1"/>
</dbReference>
<dbReference type="Pfam" id="PF11716">
    <property type="entry name" value="MDMPI_N"/>
    <property type="match status" value="1"/>
</dbReference>
<gene>
    <name evidence="2" type="ORF">GCM10009547_38540</name>
</gene>
<dbReference type="InterPro" id="IPR017517">
    <property type="entry name" value="Maleyloyr_isom"/>
</dbReference>
<name>A0ABP3SEZ3_9ACTN</name>
<dbReference type="InterPro" id="IPR034660">
    <property type="entry name" value="DinB/YfiT-like"/>
</dbReference>
<keyword evidence="3" id="KW-1185">Reference proteome</keyword>
<feature type="domain" description="Mycothiol-dependent maleylpyruvate isomerase metal-binding" evidence="1">
    <location>
        <begin position="17"/>
        <end position="90"/>
    </location>
</feature>
<dbReference type="Proteomes" id="UP001500957">
    <property type="component" value="Unassembled WGS sequence"/>
</dbReference>
<sequence>MALDRAAAFKNDRVHILNLLRDLREDEWAAPSKCAGWAVRDVVSHMGAACHGTFTPWVLKLLAGKDIEAANNRDAEKRRSWEPAKLLREYEVWGNRCVPVMKVVQAPGARSLPVRVAEVGAYPAKLLTSAFVFDHGLHARYDIAAALGRTMTAPDENTLATSIEWMIAGLSPMSGDRLSWLSAPIEFRLVGPGGGTWTIAPGTKRAKVTEGPSSGAAVTIEGPAATFPIWGTDREPWREAGVAIKGDEEIGTKFLDTKRII</sequence>
<proteinExistence type="predicted"/>
<protein>
    <recommendedName>
        <fullName evidence="1">Mycothiol-dependent maleylpyruvate isomerase metal-binding domain-containing protein</fullName>
    </recommendedName>
</protein>
<dbReference type="SUPFAM" id="SSF109854">
    <property type="entry name" value="DinB/YfiT-like putative metalloenzymes"/>
    <property type="match status" value="1"/>
</dbReference>
<comment type="caution">
    <text evidence="2">The sequence shown here is derived from an EMBL/GenBank/DDBJ whole genome shotgun (WGS) entry which is preliminary data.</text>
</comment>
<organism evidence="2 3">
    <name type="scientific">Sporichthya brevicatena</name>
    <dbReference type="NCBI Taxonomy" id="171442"/>
    <lineage>
        <taxon>Bacteria</taxon>
        <taxon>Bacillati</taxon>
        <taxon>Actinomycetota</taxon>
        <taxon>Actinomycetes</taxon>
        <taxon>Sporichthyales</taxon>
        <taxon>Sporichthyaceae</taxon>
        <taxon>Sporichthya</taxon>
    </lineage>
</organism>
<accession>A0ABP3SEZ3</accession>
<dbReference type="NCBIfam" id="TIGR03083">
    <property type="entry name" value="maleylpyruvate isomerase family mycothiol-dependent enzyme"/>
    <property type="match status" value="1"/>
</dbReference>
<dbReference type="InterPro" id="IPR024344">
    <property type="entry name" value="MDMPI_metal-binding"/>
</dbReference>